<evidence type="ECO:0000259" key="3">
    <source>
        <dbReference type="Pfam" id="PF02834"/>
    </source>
</evidence>
<dbReference type="NCBIfam" id="TIGR02258">
    <property type="entry name" value="2_5_ligase"/>
    <property type="match status" value="1"/>
</dbReference>
<evidence type="ECO:0000313" key="4">
    <source>
        <dbReference type="EMBL" id="OYD58261.1"/>
    </source>
</evidence>
<dbReference type="Gene3D" id="3.90.1140.10">
    <property type="entry name" value="Cyclic phosphodiesterase"/>
    <property type="match status" value="1"/>
</dbReference>
<feature type="short sequence motif" description="HXTX 1" evidence="2">
    <location>
        <begin position="42"/>
        <end position="45"/>
    </location>
</feature>
<comment type="catalytic activity">
    <reaction evidence="2">
        <text>a 3'-end 2',3'-cyclophospho-ribonucleotide-RNA + H2O = a 3'-end 2'-phospho-ribonucleotide-RNA + H(+)</text>
        <dbReference type="Rhea" id="RHEA:11828"/>
        <dbReference type="Rhea" id="RHEA-COMP:10464"/>
        <dbReference type="Rhea" id="RHEA-COMP:17353"/>
        <dbReference type="ChEBI" id="CHEBI:15377"/>
        <dbReference type="ChEBI" id="CHEBI:15378"/>
        <dbReference type="ChEBI" id="CHEBI:83064"/>
        <dbReference type="ChEBI" id="CHEBI:173113"/>
        <dbReference type="EC" id="3.1.4.58"/>
    </reaction>
</comment>
<proteinExistence type="inferred from homology"/>
<evidence type="ECO:0000256" key="1">
    <source>
        <dbReference type="ARBA" id="ARBA00022801"/>
    </source>
</evidence>
<keyword evidence="1 2" id="KW-0378">Hydrolase</keyword>
<feature type="active site" description="Proton donor" evidence="2">
    <location>
        <position position="42"/>
    </location>
</feature>
<comment type="caution">
    <text evidence="4">The sequence shown here is derived from an EMBL/GenBank/DDBJ whole genome shotgun (WGS) entry which is preliminary data.</text>
</comment>
<organism evidence="4 5">
    <name type="scientific">Fictibacillus aquaticus</name>
    <dbReference type="NCBI Taxonomy" id="2021314"/>
    <lineage>
        <taxon>Bacteria</taxon>
        <taxon>Bacillati</taxon>
        <taxon>Bacillota</taxon>
        <taxon>Bacilli</taxon>
        <taxon>Bacillales</taxon>
        <taxon>Fictibacillaceae</taxon>
        <taxon>Fictibacillus</taxon>
    </lineage>
</organism>
<reference evidence="4 5" key="1">
    <citation type="submission" date="2017-07" db="EMBL/GenBank/DDBJ databases">
        <title>Fictibacillus sp. nov. GDSW-R2A3 Genome sequencing and assembly.</title>
        <authorList>
            <person name="Mayilraj S."/>
        </authorList>
    </citation>
    <scope>NUCLEOTIDE SEQUENCE [LARGE SCALE GENOMIC DNA]</scope>
    <source>
        <strain evidence="4 5">GDSW-R2A3</strain>
    </source>
</reference>
<name>A0A235FA94_9BACL</name>
<protein>
    <recommendedName>
        <fullName evidence="2">RNA 2',3'-cyclic phosphodiesterase</fullName>
        <shortName evidence="2">RNA 2',3'-CPDase</shortName>
        <ecNumber evidence="2">3.1.4.58</ecNumber>
    </recommendedName>
</protein>
<feature type="domain" description="Phosphoesterase HXTX" evidence="3">
    <location>
        <begin position="98"/>
        <end position="132"/>
    </location>
</feature>
<dbReference type="RefSeq" id="WP_094252402.1">
    <property type="nucleotide sequence ID" value="NZ_JBHLXL010000001.1"/>
</dbReference>
<dbReference type="Pfam" id="PF02834">
    <property type="entry name" value="LigT_PEase"/>
    <property type="match status" value="2"/>
</dbReference>
<keyword evidence="5" id="KW-1185">Reference proteome</keyword>
<evidence type="ECO:0000256" key="2">
    <source>
        <dbReference type="HAMAP-Rule" id="MF_01940"/>
    </source>
</evidence>
<dbReference type="InterPro" id="IPR014051">
    <property type="entry name" value="Phosphoesterase_HXTX"/>
</dbReference>
<feature type="short sequence motif" description="HXTX 2" evidence="2">
    <location>
        <begin position="126"/>
        <end position="129"/>
    </location>
</feature>
<dbReference type="EC" id="3.1.4.58" evidence="2"/>
<comment type="function">
    <text evidence="2">Hydrolyzes RNA 2',3'-cyclic phosphodiester to an RNA 2'-phosphomonoester.</text>
</comment>
<dbReference type="PANTHER" id="PTHR35561">
    <property type="entry name" value="RNA 2',3'-CYCLIC PHOSPHODIESTERASE"/>
    <property type="match status" value="1"/>
</dbReference>
<feature type="active site" description="Proton acceptor" evidence="2">
    <location>
        <position position="126"/>
    </location>
</feature>
<sequence length="186" mass="21321">MDRHVFLALPLSAEAKKKLAEVTQTLKDKVPMKKWVHHEDYHLTLVFLGNAREEALNKLKEMLSTITASPLTLEIDSIGSFGRAQKPRILWAGVARNAALEELQKKVSEMCRECGFIIEERPFAPHITLARSYINDAPPLQYDVSDLWPIRGTSISVPQKEFVLFETKVGMLPKYHRKETFQLNYD</sequence>
<dbReference type="InterPro" id="IPR009097">
    <property type="entry name" value="Cyclic_Pdiesterase"/>
</dbReference>
<dbReference type="GO" id="GO:0008664">
    <property type="term" value="F:RNA 2',3'-cyclic 3'-phosphodiesterase activity"/>
    <property type="evidence" value="ECO:0007669"/>
    <property type="project" value="UniProtKB-EC"/>
</dbReference>
<gene>
    <name evidence="4" type="ORF">CGZ90_10290</name>
</gene>
<dbReference type="InterPro" id="IPR004175">
    <property type="entry name" value="RNA_CPDase"/>
</dbReference>
<dbReference type="Proteomes" id="UP000215059">
    <property type="component" value="Unassembled WGS sequence"/>
</dbReference>
<dbReference type="OrthoDB" id="9789350at2"/>
<dbReference type="PANTHER" id="PTHR35561:SF1">
    <property type="entry name" value="RNA 2',3'-CYCLIC PHOSPHODIESTERASE"/>
    <property type="match status" value="1"/>
</dbReference>
<dbReference type="SUPFAM" id="SSF55144">
    <property type="entry name" value="LigT-like"/>
    <property type="match status" value="1"/>
</dbReference>
<dbReference type="HAMAP" id="MF_01940">
    <property type="entry name" value="RNA_CPDase"/>
    <property type="match status" value="1"/>
</dbReference>
<dbReference type="AlphaFoldDB" id="A0A235FA94"/>
<evidence type="ECO:0000313" key="5">
    <source>
        <dbReference type="Proteomes" id="UP000215059"/>
    </source>
</evidence>
<dbReference type="GO" id="GO:0004113">
    <property type="term" value="F:2',3'-cyclic-nucleotide 3'-phosphodiesterase activity"/>
    <property type="evidence" value="ECO:0007669"/>
    <property type="project" value="InterPro"/>
</dbReference>
<comment type="similarity">
    <text evidence="2">Belongs to the 2H phosphoesterase superfamily. ThpR family.</text>
</comment>
<accession>A0A235FA94</accession>
<feature type="domain" description="Phosphoesterase HXTX" evidence="3">
    <location>
        <begin position="10"/>
        <end position="91"/>
    </location>
</feature>
<dbReference type="EMBL" id="NOII01000002">
    <property type="protein sequence ID" value="OYD58261.1"/>
    <property type="molecule type" value="Genomic_DNA"/>
</dbReference>